<evidence type="ECO:0000313" key="2">
    <source>
        <dbReference type="EMBL" id="MDH2051132.1"/>
    </source>
</evidence>
<proteinExistence type="predicted"/>
<protein>
    <submittedName>
        <fullName evidence="2">Uncharacterized protein</fullName>
    </submittedName>
</protein>
<gene>
    <name evidence="2" type="ORF">N5K24_12035</name>
</gene>
<dbReference type="EMBL" id="JAOCKG010000004">
    <property type="protein sequence ID" value="MDH2051132.1"/>
    <property type="molecule type" value="Genomic_DNA"/>
</dbReference>
<dbReference type="Proteomes" id="UP001161276">
    <property type="component" value="Unassembled WGS sequence"/>
</dbReference>
<dbReference type="RefSeq" id="WP_280026851.1">
    <property type="nucleotide sequence ID" value="NZ_CBDEUO010000003.1"/>
</dbReference>
<reference evidence="2" key="1">
    <citation type="submission" date="2022-09" db="EMBL/GenBank/DDBJ databases">
        <title>Intensive care unit water sources are persistently colonized with multi-drug resistant bacteria and are the site of extensive horizontal gene transfer of antibiotic resistance genes.</title>
        <authorList>
            <person name="Diorio-Toth L."/>
        </authorList>
    </citation>
    <scope>NUCLEOTIDE SEQUENCE</scope>
    <source>
        <strain evidence="2">GD03676</strain>
    </source>
</reference>
<keyword evidence="1" id="KW-0472">Membrane</keyword>
<comment type="caution">
    <text evidence="2">The sequence shown here is derived from an EMBL/GenBank/DDBJ whole genome shotgun (WGS) entry which is preliminary data.</text>
</comment>
<organism evidence="2 3">
    <name type="scientific">Achromobacter marplatensis</name>
    <dbReference type="NCBI Taxonomy" id="470868"/>
    <lineage>
        <taxon>Bacteria</taxon>
        <taxon>Pseudomonadati</taxon>
        <taxon>Pseudomonadota</taxon>
        <taxon>Betaproteobacteria</taxon>
        <taxon>Burkholderiales</taxon>
        <taxon>Alcaligenaceae</taxon>
        <taxon>Achromobacter</taxon>
    </lineage>
</organism>
<accession>A0AA42WBY3</accession>
<keyword evidence="1" id="KW-1133">Transmembrane helix</keyword>
<feature type="transmembrane region" description="Helical" evidence="1">
    <location>
        <begin position="408"/>
        <end position="426"/>
    </location>
</feature>
<name>A0AA42WBY3_9BURK</name>
<sequence length="441" mass="47933">MTSATFGSISELAPAIFPDFSVDFSDGNGPANLVGPDKGITGQRTYCDQGRMYIAADGQPRIGFDHDRRRWGLRRDVGSENLVSRSQFEINQWSFTAVATERCSHNVADFLLPSERCSMMDYRGEANSYVRATIAASINYVEGSWYTASVFFKNLDQAGVDVRLRQAAEPFGGYQDATYLAASDSVAMSSGSSTNSIVGLEKYPDGWRRLTITSLCTAGGNLRGPLLWPGGTRQGRFLFGGFQLEKLGFSTSYIPKSTATAIRGNERGVFAMLPGGVLLGANSGTIWTDHCIQTRLQGSAVGIAGFDRVPASAPYLSAAATFSIAMPAQQVARLYFIGRDGVSGNPGAPQNFSDDRRDTFCASWDNEAKSMELCHLYGHTRTDPVGIHPTFPGMDPAMSADRMCLGSMHSATGFIATGWIYGVRLYRRKLTRDQMMEEVGL</sequence>
<evidence type="ECO:0000256" key="1">
    <source>
        <dbReference type="SAM" id="Phobius"/>
    </source>
</evidence>
<evidence type="ECO:0000313" key="3">
    <source>
        <dbReference type="Proteomes" id="UP001161276"/>
    </source>
</evidence>
<keyword evidence="1" id="KW-0812">Transmembrane</keyword>
<dbReference type="AlphaFoldDB" id="A0AA42WBY3"/>